<dbReference type="GO" id="GO:0006508">
    <property type="term" value="P:proteolysis"/>
    <property type="evidence" value="ECO:0007669"/>
    <property type="project" value="UniProtKB-KW"/>
</dbReference>
<dbReference type="GO" id="GO:0009401">
    <property type="term" value="P:phosphoenolpyruvate-dependent sugar phosphotransferase system"/>
    <property type="evidence" value="ECO:0007669"/>
    <property type="project" value="UniProtKB-KW"/>
</dbReference>
<dbReference type="PROSITE" id="PS00372">
    <property type="entry name" value="PTS_EIIA_TYPE_2_HIS"/>
    <property type="match status" value="1"/>
</dbReference>
<feature type="transmembrane region" description="Helical" evidence="13">
    <location>
        <begin position="50"/>
        <end position="72"/>
    </location>
</feature>
<evidence type="ECO:0000313" key="16">
    <source>
        <dbReference type="EMBL" id="NYG38339.1"/>
    </source>
</evidence>
<dbReference type="Gene3D" id="3.40.930.10">
    <property type="entry name" value="Mannitol-specific EII, Chain A"/>
    <property type="match status" value="1"/>
</dbReference>
<dbReference type="CDD" id="cd00211">
    <property type="entry name" value="PTS_IIA_fru"/>
    <property type="match status" value="1"/>
</dbReference>
<keyword evidence="6 16" id="KW-0808">Transferase</keyword>
<gene>
    <name evidence="16" type="ORF">BJY28_002808</name>
</gene>
<dbReference type="InterPro" id="IPR003501">
    <property type="entry name" value="PTS_EIIB_2/3"/>
</dbReference>
<evidence type="ECO:0000256" key="11">
    <source>
        <dbReference type="ARBA" id="ARBA00030962"/>
    </source>
</evidence>
<dbReference type="GO" id="GO:0022872">
    <property type="term" value="F:protein-N(PI)-phosphohistidine-mannitol phosphotransferase system transmembrane transporter activity"/>
    <property type="evidence" value="ECO:0007669"/>
    <property type="project" value="InterPro"/>
</dbReference>
<keyword evidence="4" id="KW-0597">Phosphoprotein</keyword>
<dbReference type="InterPro" id="IPR050893">
    <property type="entry name" value="Sugar_PTS"/>
</dbReference>
<keyword evidence="17" id="KW-1185">Reference proteome</keyword>
<dbReference type="SUPFAM" id="SSF52794">
    <property type="entry name" value="PTS system IIB component-like"/>
    <property type="match status" value="1"/>
</dbReference>
<dbReference type="InterPro" id="IPR029503">
    <property type="entry name" value="PTS_EIIB_mannitol"/>
</dbReference>
<keyword evidence="13" id="KW-0472">Membrane</keyword>
<evidence type="ECO:0000256" key="4">
    <source>
        <dbReference type="ARBA" id="ARBA00022553"/>
    </source>
</evidence>
<evidence type="ECO:0000313" key="17">
    <source>
        <dbReference type="Proteomes" id="UP000592181"/>
    </source>
</evidence>
<dbReference type="PANTHER" id="PTHR30181:SF2">
    <property type="entry name" value="PTS SYSTEM MANNITOL-SPECIFIC EIICBA COMPONENT"/>
    <property type="match status" value="1"/>
</dbReference>
<keyword evidence="13" id="KW-1133">Transmembrane helix</keyword>
<proteinExistence type="predicted"/>
<feature type="transmembrane region" description="Helical" evidence="13">
    <location>
        <begin position="7"/>
        <end position="25"/>
    </location>
</feature>
<evidence type="ECO:0000256" key="5">
    <source>
        <dbReference type="ARBA" id="ARBA00022597"/>
    </source>
</evidence>
<keyword evidence="13" id="KW-0812">Transmembrane</keyword>
<evidence type="ECO:0000256" key="9">
    <source>
        <dbReference type="ARBA" id="ARBA00029908"/>
    </source>
</evidence>
<evidence type="ECO:0000256" key="8">
    <source>
        <dbReference type="ARBA" id="ARBA00022777"/>
    </source>
</evidence>
<evidence type="ECO:0000256" key="7">
    <source>
        <dbReference type="ARBA" id="ARBA00022683"/>
    </source>
</evidence>
<organism evidence="16 17">
    <name type="scientific">Janibacter alkaliphilus</name>
    <dbReference type="NCBI Taxonomy" id="1069963"/>
    <lineage>
        <taxon>Bacteria</taxon>
        <taxon>Bacillati</taxon>
        <taxon>Actinomycetota</taxon>
        <taxon>Actinomycetes</taxon>
        <taxon>Micrococcales</taxon>
        <taxon>Intrasporangiaceae</taxon>
        <taxon>Janibacter</taxon>
    </lineage>
</organism>
<dbReference type="InterPro" id="IPR002178">
    <property type="entry name" value="PTS_EIIA_type-2_dom"/>
</dbReference>
<feature type="domain" description="PTS EIIB type-2" evidence="15">
    <location>
        <begin position="117"/>
        <end position="212"/>
    </location>
</feature>
<evidence type="ECO:0000256" key="13">
    <source>
        <dbReference type="SAM" id="Phobius"/>
    </source>
</evidence>
<dbReference type="RefSeq" id="WP_343037131.1">
    <property type="nucleotide sequence ID" value="NZ_JACBZX010000001.1"/>
</dbReference>
<evidence type="ECO:0000256" key="12">
    <source>
        <dbReference type="SAM" id="MobiDB-lite"/>
    </source>
</evidence>
<dbReference type="GO" id="GO:0008233">
    <property type="term" value="F:peptidase activity"/>
    <property type="evidence" value="ECO:0007669"/>
    <property type="project" value="UniProtKB-KW"/>
</dbReference>
<evidence type="ECO:0000256" key="6">
    <source>
        <dbReference type="ARBA" id="ARBA00022679"/>
    </source>
</evidence>
<feature type="region of interest" description="Disordered" evidence="12">
    <location>
        <begin position="225"/>
        <end position="267"/>
    </location>
</feature>
<evidence type="ECO:0000256" key="1">
    <source>
        <dbReference type="ARBA" id="ARBA00002434"/>
    </source>
</evidence>
<dbReference type="GO" id="GO:0016301">
    <property type="term" value="F:kinase activity"/>
    <property type="evidence" value="ECO:0007669"/>
    <property type="project" value="UniProtKB-KW"/>
</dbReference>
<dbReference type="EMBL" id="JACBZX010000001">
    <property type="protein sequence ID" value="NYG38339.1"/>
    <property type="molecule type" value="Genomic_DNA"/>
</dbReference>
<feature type="domain" description="PTS EIIA type-2" evidence="14">
    <location>
        <begin position="262"/>
        <end position="401"/>
    </location>
</feature>
<evidence type="ECO:0000256" key="2">
    <source>
        <dbReference type="ARBA" id="ARBA00014783"/>
    </source>
</evidence>
<keyword evidence="7" id="KW-0598">Phosphotransferase system</keyword>
<keyword evidence="3" id="KW-0813">Transport</keyword>
<dbReference type="PROSITE" id="PS51094">
    <property type="entry name" value="PTS_EIIA_TYPE_2"/>
    <property type="match status" value="1"/>
</dbReference>
<dbReference type="InterPro" id="IPR036095">
    <property type="entry name" value="PTS_EIIB-like_sf"/>
</dbReference>
<dbReference type="PANTHER" id="PTHR30181">
    <property type="entry name" value="MANNITOL PERMEASE IIC COMPONENT"/>
    <property type="match status" value="1"/>
</dbReference>
<accession>A0A852X618</accession>
<keyword evidence="16" id="KW-0378">Hydrolase</keyword>
<evidence type="ECO:0000259" key="14">
    <source>
        <dbReference type="PROSITE" id="PS51094"/>
    </source>
</evidence>
<dbReference type="SUPFAM" id="SSF55804">
    <property type="entry name" value="Phoshotransferase/anion transport protein"/>
    <property type="match status" value="1"/>
</dbReference>
<dbReference type="InterPro" id="IPR016152">
    <property type="entry name" value="PTrfase/Anion_transptr"/>
</dbReference>
<reference evidence="16 17" key="1">
    <citation type="submission" date="2020-07" db="EMBL/GenBank/DDBJ databases">
        <title>Sequencing the genomes of 1000 actinobacteria strains.</title>
        <authorList>
            <person name="Klenk H.-P."/>
        </authorList>
    </citation>
    <scope>NUCLEOTIDE SEQUENCE [LARGE SCALE GENOMIC DNA]</scope>
    <source>
        <strain evidence="16 17">DSM 24723</strain>
    </source>
</reference>
<sequence length="402" mass="40729">MLAKPRLILALILGGMTGVFTNVLFDSGLRAPAAPGSIIAVLLQTPADTFVGVILSVILSCTVTFLVAAFLLKLDRSEDEGDLSQATASMEAMKGKKSVASGALGGGAGADRERPIHSIVFACDAGMGSSAMGASVLRRKITEAGFDDVTVVNKAISSLGDDYDLVVTHQDLTARAQQRTASATHVSVENFMGSPRYDEIVELLHRTNAGATVGAGAAGAGAAGAGAAGAGAGAAPASSPDDDRDGGEGTDGTDGTKGTSDPVLSTGSIVLGGGASSMTEAIEEAGQLLVRTGAVEPAYVEAMHERETSVSTFMGNGLAIPHGTNEAKGAIRRTAVSFVRYDEPVDWKGKPATFVVGVAGAGDEHLAILAKLAKIFSDKAQVARLEAATSAEEVQEILSSVA</sequence>
<evidence type="ECO:0000259" key="15">
    <source>
        <dbReference type="PROSITE" id="PS51099"/>
    </source>
</evidence>
<evidence type="ECO:0000256" key="3">
    <source>
        <dbReference type="ARBA" id="ARBA00022448"/>
    </source>
</evidence>
<name>A0A852X618_9MICO</name>
<dbReference type="Pfam" id="PF00359">
    <property type="entry name" value="PTS_EIIA_2"/>
    <property type="match status" value="1"/>
</dbReference>
<dbReference type="CDD" id="cd05567">
    <property type="entry name" value="PTS_IIB_mannitol"/>
    <property type="match status" value="1"/>
</dbReference>
<comment type="function">
    <text evidence="1">The phosphoenolpyruvate-dependent sugar phosphotransferase system (sugar PTS), a major carbohydrate active transport system, catalyzes the phosphorylation of incoming sugar substrates concomitantly with their translocation across the cell membrane. The enzyme II CmtAB PTS system is involved in D-mannitol transport.</text>
</comment>
<dbReference type="Proteomes" id="UP000592181">
    <property type="component" value="Unassembled WGS sequence"/>
</dbReference>
<dbReference type="Pfam" id="PF02302">
    <property type="entry name" value="PTS_IIB"/>
    <property type="match status" value="1"/>
</dbReference>
<dbReference type="GO" id="GO:0005886">
    <property type="term" value="C:plasma membrane"/>
    <property type="evidence" value="ECO:0007669"/>
    <property type="project" value="TreeGrafter"/>
</dbReference>
<dbReference type="AlphaFoldDB" id="A0A852X618"/>
<dbReference type="GO" id="GO:0090563">
    <property type="term" value="F:protein-phosphocysteine-sugar phosphotransferase activity"/>
    <property type="evidence" value="ECO:0007669"/>
    <property type="project" value="TreeGrafter"/>
</dbReference>
<dbReference type="InterPro" id="IPR013011">
    <property type="entry name" value="PTS_EIIB_2"/>
</dbReference>
<dbReference type="PROSITE" id="PS51099">
    <property type="entry name" value="PTS_EIIB_TYPE_2"/>
    <property type="match status" value="1"/>
</dbReference>
<comment type="caution">
    <text evidence="16">The sequence shown here is derived from an EMBL/GenBank/DDBJ whole genome shotgun (WGS) entry which is preliminary data.</text>
</comment>
<protein>
    <recommendedName>
        <fullName evidence="2">Mannitol-specific phosphotransferase enzyme IIA component</fullName>
    </recommendedName>
    <alternativeName>
        <fullName evidence="10">EIIA</fullName>
    </alternativeName>
    <alternativeName>
        <fullName evidence="11">EIII</fullName>
    </alternativeName>
    <alternativeName>
        <fullName evidence="9">PTS system mannitol-specific EIIA component</fullName>
    </alternativeName>
</protein>
<keyword evidence="8" id="KW-0418">Kinase</keyword>
<keyword evidence="16" id="KW-0645">Protease</keyword>
<dbReference type="Gene3D" id="3.40.50.2300">
    <property type="match status" value="1"/>
</dbReference>
<keyword evidence="5" id="KW-0762">Sugar transport</keyword>
<evidence type="ECO:0000256" key="10">
    <source>
        <dbReference type="ARBA" id="ARBA00030956"/>
    </source>
</evidence>